<dbReference type="Proteomes" id="UP000254919">
    <property type="component" value="Unassembled WGS sequence"/>
</dbReference>
<proteinExistence type="predicted"/>
<dbReference type="EMBL" id="UGVN01000001">
    <property type="protein sequence ID" value="SUE37446.1"/>
    <property type="molecule type" value="Genomic_DNA"/>
</dbReference>
<protein>
    <submittedName>
        <fullName evidence="1">Uncharacterized protein</fullName>
    </submittedName>
</protein>
<sequence>MPQLGPMGWEGAELSASEYMLPLGAEQRAEIEAGPEAPGPCIEALAGTMRPRLDHGQGFMLLRGLPRDLPAASVLRALGRHLGTALPAEADPTFCDVLLLRPDAPARLTLLSAASVHNALLLRDKPLLTSLYAASPALGDGIAFQVSGGVFAGYRGPAVPEAAVPETLRTALEAPGLSLSMQGGDVLVLNPFLVWLRDRPEASHLALRASQTRMDFPEWAPPMQSLAAAG</sequence>
<accession>A0A379MUB7</accession>
<dbReference type="RefSeq" id="WP_126281950.1">
    <property type="nucleotide sequence ID" value="NZ_AP031462.1"/>
</dbReference>
<dbReference type="OrthoDB" id="7267715at2"/>
<evidence type="ECO:0000313" key="2">
    <source>
        <dbReference type="Proteomes" id="UP000254919"/>
    </source>
</evidence>
<dbReference type="GeneID" id="99635180"/>
<reference evidence="1 2" key="1">
    <citation type="submission" date="2018-06" db="EMBL/GenBank/DDBJ databases">
        <authorList>
            <consortium name="Pathogen Informatics"/>
            <person name="Doyle S."/>
        </authorList>
    </citation>
    <scope>NUCLEOTIDE SEQUENCE [LARGE SCALE GENOMIC DNA]</scope>
    <source>
        <strain evidence="1 2">NCTC13291</strain>
    </source>
</reference>
<name>A0A379MUB7_9PROT</name>
<gene>
    <name evidence="1" type="ORF">NCTC13291_00154</name>
</gene>
<dbReference type="AlphaFoldDB" id="A0A379MUB7"/>
<organism evidence="1 2">
    <name type="scientific">Roseomonas mucosa</name>
    <dbReference type="NCBI Taxonomy" id="207340"/>
    <lineage>
        <taxon>Bacteria</taxon>
        <taxon>Pseudomonadati</taxon>
        <taxon>Pseudomonadota</taxon>
        <taxon>Alphaproteobacteria</taxon>
        <taxon>Acetobacterales</taxon>
        <taxon>Roseomonadaceae</taxon>
        <taxon>Roseomonas</taxon>
    </lineage>
</organism>
<evidence type="ECO:0000313" key="1">
    <source>
        <dbReference type="EMBL" id="SUE37446.1"/>
    </source>
</evidence>